<proteinExistence type="predicted"/>
<dbReference type="InterPro" id="IPR031421">
    <property type="entry name" value="DUF4666"/>
</dbReference>
<organism evidence="1 2">
    <name type="scientific">Asparagus officinalis</name>
    <name type="common">Garden asparagus</name>
    <dbReference type="NCBI Taxonomy" id="4686"/>
    <lineage>
        <taxon>Eukaryota</taxon>
        <taxon>Viridiplantae</taxon>
        <taxon>Streptophyta</taxon>
        <taxon>Embryophyta</taxon>
        <taxon>Tracheophyta</taxon>
        <taxon>Spermatophyta</taxon>
        <taxon>Magnoliopsida</taxon>
        <taxon>Liliopsida</taxon>
        <taxon>Asparagales</taxon>
        <taxon>Asparagaceae</taxon>
        <taxon>Asparagoideae</taxon>
        <taxon>Asparagus</taxon>
    </lineage>
</organism>
<dbReference type="Proteomes" id="UP000243459">
    <property type="component" value="Chromosome 1"/>
</dbReference>
<dbReference type="PANTHER" id="PTHR33730">
    <property type="entry name" value="OS05G0542732 PROTEIN-RELATED"/>
    <property type="match status" value="1"/>
</dbReference>
<dbReference type="PANTHER" id="PTHR33730:SF16">
    <property type="entry name" value="OS01G0174100 PROTEIN"/>
    <property type="match status" value="1"/>
</dbReference>
<name>A0A5P1FRR9_ASPOF</name>
<evidence type="ECO:0000313" key="1">
    <source>
        <dbReference type="EMBL" id="ONK81015.1"/>
    </source>
</evidence>
<dbReference type="Gramene" id="ONK81015">
    <property type="protein sequence ID" value="ONK81015"/>
    <property type="gene ID" value="A4U43_C01F24320"/>
</dbReference>
<sequence length="105" mass="11817">MIEKEKMSVLRRSAETFRRSGSSGLVWDDRFLFGDEDQSNKGEDKTVDDFSELRSSKSMVFTTNNINCCSDPDIELPSKSKRGVTTIFKKSMSANAAKPSKLGRR</sequence>
<dbReference type="EMBL" id="CM007381">
    <property type="protein sequence ID" value="ONK81015.1"/>
    <property type="molecule type" value="Genomic_DNA"/>
</dbReference>
<accession>A0A5P1FRR9</accession>
<dbReference type="AlphaFoldDB" id="A0A5P1FRR9"/>
<protein>
    <submittedName>
        <fullName evidence="1">Uncharacterized protein</fullName>
    </submittedName>
</protein>
<evidence type="ECO:0000313" key="2">
    <source>
        <dbReference type="Proteomes" id="UP000243459"/>
    </source>
</evidence>
<reference evidence="2" key="1">
    <citation type="journal article" date="2017" name="Nat. Commun.">
        <title>The asparagus genome sheds light on the origin and evolution of a young Y chromosome.</title>
        <authorList>
            <person name="Harkess A."/>
            <person name="Zhou J."/>
            <person name="Xu C."/>
            <person name="Bowers J.E."/>
            <person name="Van der Hulst R."/>
            <person name="Ayyampalayam S."/>
            <person name="Mercati F."/>
            <person name="Riccardi P."/>
            <person name="McKain M.R."/>
            <person name="Kakrana A."/>
            <person name="Tang H."/>
            <person name="Ray J."/>
            <person name="Groenendijk J."/>
            <person name="Arikit S."/>
            <person name="Mathioni S.M."/>
            <person name="Nakano M."/>
            <person name="Shan H."/>
            <person name="Telgmann-Rauber A."/>
            <person name="Kanno A."/>
            <person name="Yue Z."/>
            <person name="Chen H."/>
            <person name="Li W."/>
            <person name="Chen Y."/>
            <person name="Xu X."/>
            <person name="Zhang Y."/>
            <person name="Luo S."/>
            <person name="Chen H."/>
            <person name="Gao J."/>
            <person name="Mao Z."/>
            <person name="Pires J.C."/>
            <person name="Luo M."/>
            <person name="Kudrna D."/>
            <person name="Wing R.A."/>
            <person name="Meyers B.C."/>
            <person name="Yi K."/>
            <person name="Kong H."/>
            <person name="Lavrijsen P."/>
            <person name="Sunseri F."/>
            <person name="Falavigna A."/>
            <person name="Ye Y."/>
            <person name="Leebens-Mack J.H."/>
            <person name="Chen G."/>
        </authorList>
    </citation>
    <scope>NUCLEOTIDE SEQUENCE [LARGE SCALE GENOMIC DNA]</scope>
    <source>
        <strain evidence="2">cv. DH0086</strain>
    </source>
</reference>
<keyword evidence="2" id="KW-1185">Reference proteome</keyword>
<dbReference type="Pfam" id="PF15697">
    <property type="entry name" value="DUF4666"/>
    <property type="match status" value="1"/>
</dbReference>
<gene>
    <name evidence="1" type="ORF">A4U43_C01F24320</name>
</gene>